<dbReference type="Proteomes" id="UP000184383">
    <property type="component" value="Unassembled WGS sequence"/>
</dbReference>
<dbReference type="EMBL" id="KV878212">
    <property type="protein sequence ID" value="OJJ35547.1"/>
    <property type="molecule type" value="Genomic_DNA"/>
</dbReference>
<accession>A0A1L9RL21</accession>
<dbReference type="RefSeq" id="XP_040689223.1">
    <property type="nucleotide sequence ID" value="XM_040837615.1"/>
</dbReference>
<feature type="transmembrane region" description="Helical" evidence="1">
    <location>
        <begin position="249"/>
        <end position="267"/>
    </location>
</feature>
<evidence type="ECO:0008006" key="4">
    <source>
        <dbReference type="Google" id="ProtNLM"/>
    </source>
</evidence>
<dbReference type="VEuPathDB" id="FungiDB:ASPWEDRAFT_51566"/>
<dbReference type="STRING" id="1073089.A0A1L9RL21"/>
<dbReference type="Pfam" id="PF17784">
    <property type="entry name" value="Sulfotransfer_4"/>
    <property type="match status" value="1"/>
</dbReference>
<keyword evidence="1" id="KW-1133">Transmembrane helix</keyword>
<organism evidence="2 3">
    <name type="scientific">Aspergillus wentii DTO 134E9</name>
    <dbReference type="NCBI Taxonomy" id="1073089"/>
    <lineage>
        <taxon>Eukaryota</taxon>
        <taxon>Fungi</taxon>
        <taxon>Dikarya</taxon>
        <taxon>Ascomycota</taxon>
        <taxon>Pezizomycotina</taxon>
        <taxon>Eurotiomycetes</taxon>
        <taxon>Eurotiomycetidae</taxon>
        <taxon>Eurotiales</taxon>
        <taxon>Aspergillaceae</taxon>
        <taxon>Aspergillus</taxon>
        <taxon>Aspergillus subgen. Cremei</taxon>
    </lineage>
</organism>
<evidence type="ECO:0000313" key="3">
    <source>
        <dbReference type="Proteomes" id="UP000184383"/>
    </source>
</evidence>
<keyword evidence="1" id="KW-0472">Membrane</keyword>
<dbReference type="InterPro" id="IPR027417">
    <property type="entry name" value="P-loop_NTPase"/>
</dbReference>
<proteinExistence type="predicted"/>
<protein>
    <recommendedName>
        <fullName evidence="4">Sulfotransferase domain-containing protein</fullName>
    </recommendedName>
</protein>
<dbReference type="PANTHER" id="PTHR36978:SF4">
    <property type="entry name" value="P-LOOP CONTAINING NUCLEOSIDE TRIPHOSPHATE HYDROLASE PROTEIN"/>
    <property type="match status" value="1"/>
</dbReference>
<gene>
    <name evidence="2" type="ORF">ASPWEDRAFT_51566</name>
</gene>
<evidence type="ECO:0000313" key="2">
    <source>
        <dbReference type="EMBL" id="OJJ35547.1"/>
    </source>
</evidence>
<dbReference type="InterPro" id="IPR040632">
    <property type="entry name" value="Sulfotransfer_4"/>
</dbReference>
<name>A0A1L9RL21_ASPWE</name>
<evidence type="ECO:0000256" key="1">
    <source>
        <dbReference type="SAM" id="Phobius"/>
    </source>
</evidence>
<reference evidence="3" key="1">
    <citation type="journal article" date="2017" name="Genome Biol.">
        <title>Comparative genomics reveals high biological diversity and specific adaptations in the industrially and medically important fungal genus Aspergillus.</title>
        <authorList>
            <person name="de Vries R.P."/>
            <person name="Riley R."/>
            <person name="Wiebenga A."/>
            <person name="Aguilar-Osorio G."/>
            <person name="Amillis S."/>
            <person name="Uchima C.A."/>
            <person name="Anderluh G."/>
            <person name="Asadollahi M."/>
            <person name="Askin M."/>
            <person name="Barry K."/>
            <person name="Battaglia E."/>
            <person name="Bayram O."/>
            <person name="Benocci T."/>
            <person name="Braus-Stromeyer S.A."/>
            <person name="Caldana C."/>
            <person name="Canovas D."/>
            <person name="Cerqueira G.C."/>
            <person name="Chen F."/>
            <person name="Chen W."/>
            <person name="Choi C."/>
            <person name="Clum A."/>
            <person name="Dos Santos R.A."/>
            <person name="Damasio A.R."/>
            <person name="Diallinas G."/>
            <person name="Emri T."/>
            <person name="Fekete E."/>
            <person name="Flipphi M."/>
            <person name="Freyberg S."/>
            <person name="Gallo A."/>
            <person name="Gournas C."/>
            <person name="Habgood R."/>
            <person name="Hainaut M."/>
            <person name="Harispe M.L."/>
            <person name="Henrissat B."/>
            <person name="Hilden K.S."/>
            <person name="Hope R."/>
            <person name="Hossain A."/>
            <person name="Karabika E."/>
            <person name="Karaffa L."/>
            <person name="Karanyi Z."/>
            <person name="Krasevec N."/>
            <person name="Kuo A."/>
            <person name="Kusch H."/>
            <person name="LaButti K."/>
            <person name="Lagendijk E.L."/>
            <person name="Lapidus A."/>
            <person name="Levasseur A."/>
            <person name="Lindquist E."/>
            <person name="Lipzen A."/>
            <person name="Logrieco A.F."/>
            <person name="MacCabe A."/>
            <person name="Maekelae M.R."/>
            <person name="Malavazi I."/>
            <person name="Melin P."/>
            <person name="Meyer V."/>
            <person name="Mielnichuk N."/>
            <person name="Miskei M."/>
            <person name="Molnar A.P."/>
            <person name="Mule G."/>
            <person name="Ngan C.Y."/>
            <person name="Orejas M."/>
            <person name="Orosz E."/>
            <person name="Ouedraogo J.P."/>
            <person name="Overkamp K.M."/>
            <person name="Park H.-S."/>
            <person name="Perrone G."/>
            <person name="Piumi F."/>
            <person name="Punt P.J."/>
            <person name="Ram A.F."/>
            <person name="Ramon A."/>
            <person name="Rauscher S."/>
            <person name="Record E."/>
            <person name="Riano-Pachon D.M."/>
            <person name="Robert V."/>
            <person name="Roehrig J."/>
            <person name="Ruller R."/>
            <person name="Salamov A."/>
            <person name="Salih N.S."/>
            <person name="Samson R.A."/>
            <person name="Sandor E."/>
            <person name="Sanguinetti M."/>
            <person name="Schuetze T."/>
            <person name="Sepcic K."/>
            <person name="Shelest E."/>
            <person name="Sherlock G."/>
            <person name="Sophianopoulou V."/>
            <person name="Squina F.M."/>
            <person name="Sun H."/>
            <person name="Susca A."/>
            <person name="Todd R.B."/>
            <person name="Tsang A."/>
            <person name="Unkles S.E."/>
            <person name="van de Wiele N."/>
            <person name="van Rossen-Uffink D."/>
            <person name="Oliveira J.V."/>
            <person name="Vesth T.C."/>
            <person name="Visser J."/>
            <person name="Yu J.-H."/>
            <person name="Zhou M."/>
            <person name="Andersen M.R."/>
            <person name="Archer D.B."/>
            <person name="Baker S.E."/>
            <person name="Benoit I."/>
            <person name="Brakhage A.A."/>
            <person name="Braus G.H."/>
            <person name="Fischer R."/>
            <person name="Frisvad J.C."/>
            <person name="Goldman G.H."/>
            <person name="Houbraken J."/>
            <person name="Oakley B."/>
            <person name="Pocsi I."/>
            <person name="Scazzocchio C."/>
            <person name="Seiboth B."/>
            <person name="vanKuyk P.A."/>
            <person name="Wortman J."/>
            <person name="Dyer P.S."/>
            <person name="Grigoriev I.V."/>
        </authorList>
    </citation>
    <scope>NUCLEOTIDE SEQUENCE [LARGE SCALE GENOMIC DNA]</scope>
    <source>
        <strain evidence="3">DTO 134E9</strain>
    </source>
</reference>
<dbReference type="PANTHER" id="PTHR36978">
    <property type="entry name" value="P-LOOP CONTAINING NUCLEOTIDE TRIPHOSPHATE HYDROLASE"/>
    <property type="match status" value="1"/>
</dbReference>
<keyword evidence="3" id="KW-1185">Reference proteome</keyword>
<dbReference type="OrthoDB" id="408152at2759"/>
<dbReference type="SUPFAM" id="SSF52540">
    <property type="entry name" value="P-loop containing nucleoside triphosphate hydrolases"/>
    <property type="match status" value="1"/>
</dbReference>
<dbReference type="AlphaFoldDB" id="A0A1L9RL21"/>
<dbReference type="Gene3D" id="3.40.50.300">
    <property type="entry name" value="P-loop containing nucleotide triphosphate hydrolases"/>
    <property type="match status" value="1"/>
</dbReference>
<dbReference type="GeneID" id="63753463"/>
<keyword evidence="1" id="KW-0812">Transmembrane</keyword>
<sequence>MSREIDQLPVPAAIRQMKVIVASPSRSGTLGLYRAMQILGYNSYHLYECVAVHGVQHMKIFKEAITAQYYPSSGVKRITRADCDKWLADYDCLVEIPSYLGVDVIKAYANDPDVKFILTERSPEKWAKSVRNSVGKVVAMSGAFPFNILKYFDAFLWHFFDFNVLVYRAIGGENEELLYQYYTEYIEKVKTTLPADRLCLIRLEDGIDWETICPFLGVPVPQVAYPGRNEPEKFQAMVQEALQPKVTAAMMRMGAVVVPVLGILGWASKSYFWK</sequence>